<feature type="repeat" description="RCC1" evidence="3">
    <location>
        <begin position="181"/>
        <end position="238"/>
    </location>
</feature>
<dbReference type="PANTHER" id="PTHR45982:SF1">
    <property type="entry name" value="REGULATOR OF CHROMOSOME CONDENSATION"/>
    <property type="match status" value="1"/>
</dbReference>
<dbReference type="PROSITE" id="PS50012">
    <property type="entry name" value="RCC1_3"/>
    <property type="match status" value="6"/>
</dbReference>
<dbReference type="InterPro" id="IPR058923">
    <property type="entry name" value="RCC1-like_dom"/>
</dbReference>
<feature type="region of interest" description="Disordered" evidence="4">
    <location>
        <begin position="113"/>
        <end position="152"/>
    </location>
</feature>
<dbReference type="PROSITE" id="PS00626">
    <property type="entry name" value="RCC1_2"/>
    <property type="match status" value="1"/>
</dbReference>
<evidence type="ECO:0000313" key="7">
    <source>
        <dbReference type="Proteomes" id="UP000070700"/>
    </source>
</evidence>
<dbReference type="InterPro" id="IPR000408">
    <property type="entry name" value="Reg_chr_condens"/>
</dbReference>
<evidence type="ECO:0000256" key="4">
    <source>
        <dbReference type="SAM" id="MobiDB-lite"/>
    </source>
</evidence>
<keyword evidence="1" id="KW-0344">Guanine-nucleotide releasing factor</keyword>
<dbReference type="FunCoup" id="A0A194XTH9">
    <property type="interactions" value="1007"/>
</dbReference>
<dbReference type="GeneID" id="28831839"/>
<feature type="repeat" description="RCC1" evidence="3">
    <location>
        <begin position="295"/>
        <end position="351"/>
    </location>
</feature>
<accession>A0A194XTH9</accession>
<dbReference type="InParanoid" id="A0A194XTH9"/>
<dbReference type="GO" id="GO:0005737">
    <property type="term" value="C:cytoplasm"/>
    <property type="evidence" value="ECO:0007669"/>
    <property type="project" value="TreeGrafter"/>
</dbReference>
<dbReference type="STRING" id="149040.A0A194XTH9"/>
<evidence type="ECO:0000256" key="3">
    <source>
        <dbReference type="PROSITE-ProRule" id="PRU00235"/>
    </source>
</evidence>
<sequence>MAPKRKAAVEAADKLKNSKKAKKTSIKPDFNEAPTQRLDVYVFGSGENGELGLGSVKRNGKMPTNVSRPRLNDLLDAATVGVVQIAVGGMHCIVITEDNRLLTWGVNDDGALGRDTTWTAPVKDAAGGDESESDDDDDDDSGLNPVESTPTAIPADCFEGDPVWVQVAATDSASFALTSTGEVYGWGCFHGSDGPVGFSLQCQRDGILKQKTPLKIPELKNITSLAAGGNHMLALDQTGNVWTWGDGSQYQLGRLVSEKYRDNSLRPAIQTSLHRNSTTFISAGAYHSITIDTEGRVWAWGLNNYGQTGVIRNAGEDGAAIEKPAIVRSLRGQVIVDIEGGTHHSIACNEDGEVMSWGRCDDGQPGVGLENLADSDVIEDKILLYPRVIDGINAVRVAAGIDNSFAIDSDGKVHAWGFSDNYRTGLGTEQTVELATVIENTAVKGKKLSFAACGGQFSVLAGPSDAVPKRRRGRKAKKTNE</sequence>
<proteinExistence type="predicted"/>
<keyword evidence="2" id="KW-0677">Repeat</keyword>
<feature type="repeat" description="RCC1" evidence="3">
    <location>
        <begin position="38"/>
        <end position="98"/>
    </location>
</feature>
<dbReference type="Gene3D" id="2.130.10.30">
    <property type="entry name" value="Regulator of chromosome condensation 1/beta-lactamase-inhibitor protein II"/>
    <property type="match status" value="1"/>
</dbReference>
<dbReference type="InterPro" id="IPR009091">
    <property type="entry name" value="RCC1/BLIP-II"/>
</dbReference>
<dbReference type="PANTHER" id="PTHR45982">
    <property type="entry name" value="REGULATOR OF CHROMOSOME CONDENSATION"/>
    <property type="match status" value="1"/>
</dbReference>
<feature type="region of interest" description="Disordered" evidence="4">
    <location>
        <begin position="1"/>
        <end position="26"/>
    </location>
</feature>
<gene>
    <name evidence="6" type="ORF">LY89DRAFT_777116</name>
</gene>
<evidence type="ECO:0000313" key="6">
    <source>
        <dbReference type="EMBL" id="KUJ23354.1"/>
    </source>
</evidence>
<dbReference type="OrthoDB" id="61110at2759"/>
<dbReference type="Proteomes" id="UP000070700">
    <property type="component" value="Unassembled WGS sequence"/>
</dbReference>
<dbReference type="AlphaFoldDB" id="A0A194XTH9"/>
<evidence type="ECO:0000259" key="5">
    <source>
        <dbReference type="Pfam" id="PF25390"/>
    </source>
</evidence>
<feature type="repeat" description="RCC1" evidence="3">
    <location>
        <begin position="411"/>
        <end position="464"/>
    </location>
</feature>
<feature type="repeat" description="RCC1" evidence="3">
    <location>
        <begin position="239"/>
        <end position="294"/>
    </location>
</feature>
<dbReference type="SUPFAM" id="SSF50985">
    <property type="entry name" value="RCC1/BLIP-II"/>
    <property type="match status" value="1"/>
</dbReference>
<feature type="repeat" description="RCC1" evidence="3">
    <location>
        <begin position="352"/>
        <end position="410"/>
    </location>
</feature>
<dbReference type="RefSeq" id="XP_018077709.1">
    <property type="nucleotide sequence ID" value="XM_018222113.1"/>
</dbReference>
<feature type="compositionally biased region" description="Acidic residues" evidence="4">
    <location>
        <begin position="127"/>
        <end position="141"/>
    </location>
</feature>
<evidence type="ECO:0000256" key="1">
    <source>
        <dbReference type="ARBA" id="ARBA00022658"/>
    </source>
</evidence>
<name>A0A194XTH9_MOLSC</name>
<keyword evidence="7" id="KW-1185">Reference proteome</keyword>
<protein>
    <submittedName>
        <fullName evidence="6">RCC1/BLIP-II protein</fullName>
    </submittedName>
</protein>
<dbReference type="InterPro" id="IPR051553">
    <property type="entry name" value="Ran_GTPase-activating"/>
</dbReference>
<dbReference type="PROSITE" id="PS00625">
    <property type="entry name" value="RCC1_1"/>
    <property type="match status" value="1"/>
</dbReference>
<organism evidence="6 7">
    <name type="scientific">Mollisia scopiformis</name>
    <name type="common">Conifer needle endophyte fungus</name>
    <name type="synonym">Phialocephala scopiformis</name>
    <dbReference type="NCBI Taxonomy" id="149040"/>
    <lineage>
        <taxon>Eukaryota</taxon>
        <taxon>Fungi</taxon>
        <taxon>Dikarya</taxon>
        <taxon>Ascomycota</taxon>
        <taxon>Pezizomycotina</taxon>
        <taxon>Leotiomycetes</taxon>
        <taxon>Helotiales</taxon>
        <taxon>Mollisiaceae</taxon>
        <taxon>Mollisia</taxon>
    </lineage>
</organism>
<reference evidence="6 7" key="1">
    <citation type="submission" date="2015-10" db="EMBL/GenBank/DDBJ databases">
        <title>Full genome of DAOMC 229536 Phialocephala scopiformis, a fungal endophyte of spruce producing the potent anti-insectan compound rugulosin.</title>
        <authorList>
            <consortium name="DOE Joint Genome Institute"/>
            <person name="Walker A.K."/>
            <person name="Frasz S.L."/>
            <person name="Seifert K.A."/>
            <person name="Miller J.D."/>
            <person name="Mondo S.J."/>
            <person name="Labutti K."/>
            <person name="Lipzen A."/>
            <person name="Dockter R."/>
            <person name="Kennedy M."/>
            <person name="Grigoriev I.V."/>
            <person name="Spatafora J.W."/>
        </authorList>
    </citation>
    <scope>NUCLEOTIDE SEQUENCE [LARGE SCALE GENOMIC DNA]</scope>
    <source>
        <strain evidence="6 7">CBS 120377</strain>
    </source>
</reference>
<dbReference type="Pfam" id="PF25390">
    <property type="entry name" value="WD40_RLD"/>
    <property type="match status" value="1"/>
</dbReference>
<feature type="compositionally biased region" description="Basic and acidic residues" evidence="4">
    <location>
        <begin position="7"/>
        <end position="16"/>
    </location>
</feature>
<dbReference type="EMBL" id="KQ947405">
    <property type="protein sequence ID" value="KUJ23354.1"/>
    <property type="molecule type" value="Genomic_DNA"/>
</dbReference>
<feature type="domain" description="RCC1-like" evidence="5">
    <location>
        <begin position="39"/>
        <end position="460"/>
    </location>
</feature>
<dbReference type="PRINTS" id="PR00633">
    <property type="entry name" value="RCCNDNSATION"/>
</dbReference>
<evidence type="ECO:0000256" key="2">
    <source>
        <dbReference type="ARBA" id="ARBA00022737"/>
    </source>
</evidence>
<dbReference type="GO" id="GO:0005085">
    <property type="term" value="F:guanyl-nucleotide exchange factor activity"/>
    <property type="evidence" value="ECO:0007669"/>
    <property type="project" value="TreeGrafter"/>
</dbReference>
<dbReference type="KEGG" id="psco:LY89DRAFT_777116"/>